<feature type="non-terminal residue" evidence="2">
    <location>
        <position position="331"/>
    </location>
</feature>
<dbReference type="EMBL" id="AAGHPP010000068">
    <property type="protein sequence ID" value="EBO1575534.1"/>
    <property type="molecule type" value="Genomic_DNA"/>
</dbReference>
<name>A0A5T9TW85_SALET</name>
<reference evidence="2" key="1">
    <citation type="submission" date="2019-06" db="EMBL/GenBank/DDBJ databases">
        <authorList>
            <consortium name="GenomeTrakr network: Whole genome sequencing for foodborne pathogen traceback"/>
        </authorList>
    </citation>
    <scope>NUCLEOTIDE SEQUENCE</scope>
    <source>
        <strain evidence="2">FSIS11807908</strain>
    </source>
</reference>
<feature type="compositionally biased region" description="Acidic residues" evidence="1">
    <location>
        <begin position="261"/>
        <end position="281"/>
    </location>
</feature>
<sequence>MKLDLKSSPRHIKRLQNIAKVISGLGDVRVVIDDNTKGPYFDPVNKVCVLPNGDYSDDDFVSLIEGFTCHEAGHGRYTDSEVYSDAFNSVLKSSEGFTRFDDGMNAEFESLAEKRKAYSRAKRLTGLINLFDDVQMEEKVGNDYPDAKRRLAATYALMVKAGRMTPDISSRPENPVLFIEWYLLNSLRVKVLQQAGHKETLDPFFDYAQKILSPVISDVEEIFHDALGCENTQGCESLARKTLALLERLRDEAREQQQQTEQEEQEAYDESETETETDTESEDKSLESTDSREDDSEDDSEGQADTSDNSDLAQEGCSEPSELAEDNEGNN</sequence>
<protein>
    <submittedName>
        <fullName evidence="2">Uncharacterized protein</fullName>
    </submittedName>
</protein>
<feature type="compositionally biased region" description="Polar residues" evidence="1">
    <location>
        <begin position="303"/>
        <end position="312"/>
    </location>
</feature>
<evidence type="ECO:0000313" key="2">
    <source>
        <dbReference type="EMBL" id="EBO1575534.1"/>
    </source>
</evidence>
<accession>A0A5T9TW85</accession>
<feature type="compositionally biased region" description="Basic and acidic residues" evidence="1">
    <location>
        <begin position="282"/>
        <end position="291"/>
    </location>
</feature>
<dbReference type="AlphaFoldDB" id="A0A5T9TW85"/>
<feature type="region of interest" description="Disordered" evidence="1">
    <location>
        <begin position="252"/>
        <end position="331"/>
    </location>
</feature>
<comment type="caution">
    <text evidence="2">The sequence shown here is derived from an EMBL/GenBank/DDBJ whole genome shotgun (WGS) entry which is preliminary data.</text>
</comment>
<feature type="compositionally biased region" description="Acidic residues" evidence="1">
    <location>
        <begin position="292"/>
        <end position="302"/>
    </location>
</feature>
<feature type="compositionally biased region" description="Acidic residues" evidence="1">
    <location>
        <begin position="322"/>
        <end position="331"/>
    </location>
</feature>
<organism evidence="2">
    <name type="scientific">Salmonella enterica subsp. enterica serovar Kentucky</name>
    <dbReference type="NCBI Taxonomy" id="192955"/>
    <lineage>
        <taxon>Bacteria</taxon>
        <taxon>Pseudomonadati</taxon>
        <taxon>Pseudomonadota</taxon>
        <taxon>Gammaproteobacteria</taxon>
        <taxon>Enterobacterales</taxon>
        <taxon>Enterobacteriaceae</taxon>
        <taxon>Salmonella</taxon>
    </lineage>
</organism>
<proteinExistence type="predicted"/>
<evidence type="ECO:0000256" key="1">
    <source>
        <dbReference type="SAM" id="MobiDB-lite"/>
    </source>
</evidence>
<gene>
    <name evidence="2" type="ORF">EIC51_23210</name>
</gene>